<dbReference type="InterPro" id="IPR019660">
    <property type="entry name" value="Put_sensory_transdc_reg_YbjN"/>
</dbReference>
<dbReference type="EMBL" id="CP022188">
    <property type="protein sequence ID" value="AWI78975.1"/>
    <property type="molecule type" value="Genomic_DNA"/>
</dbReference>
<dbReference type="AlphaFoldDB" id="A0A2U8H2N2"/>
<proteinExistence type="predicted"/>
<gene>
    <name evidence="1" type="ORF">CEW87_06120</name>
</gene>
<sequence>MAISLSRIESYLDEMEVNYKVRDEKSIITSFGEQPNAVMVIILLTEEGELLEIRTVKHLDDLVAEASEEKRAKLLAWMLNANYSSKIGAWEYDPDDHDHHLSISVPIEDGDLTLKQFVRMLGVIAKSATLIPEMKAVLGVADAAVDEKERKRRELLAQLHALDNDSGI</sequence>
<name>A0A2U8H2N2_9RHOO</name>
<dbReference type="Pfam" id="PF10722">
    <property type="entry name" value="YbjN"/>
    <property type="match status" value="1"/>
</dbReference>
<organism evidence="1 2">
    <name type="scientific">Parazoarcus communis</name>
    <dbReference type="NCBI Taxonomy" id="41977"/>
    <lineage>
        <taxon>Bacteria</taxon>
        <taxon>Pseudomonadati</taxon>
        <taxon>Pseudomonadota</taxon>
        <taxon>Betaproteobacteria</taxon>
        <taxon>Rhodocyclales</taxon>
        <taxon>Zoogloeaceae</taxon>
        <taxon>Parazoarcus</taxon>
    </lineage>
</organism>
<dbReference type="Proteomes" id="UP000244902">
    <property type="component" value="Chromosome"/>
</dbReference>
<evidence type="ECO:0000313" key="2">
    <source>
        <dbReference type="Proteomes" id="UP000244902"/>
    </source>
</evidence>
<accession>A0A2U8H2N2</accession>
<dbReference type="RefSeq" id="WP_108971899.1">
    <property type="nucleotide sequence ID" value="NZ_CP022188.1"/>
</dbReference>
<evidence type="ECO:0008006" key="3">
    <source>
        <dbReference type="Google" id="ProtNLM"/>
    </source>
</evidence>
<reference evidence="1 2" key="1">
    <citation type="submission" date="2017-06" db="EMBL/GenBank/DDBJ databases">
        <title>Azoarcus sp. TSNA42 complete genome sequence.</title>
        <authorList>
            <person name="Woo J.-H."/>
            <person name="Kim H.-S."/>
        </authorList>
    </citation>
    <scope>NUCLEOTIDE SEQUENCE [LARGE SCALE GENOMIC DNA]</scope>
    <source>
        <strain evidence="1 2">TSNA42</strain>
    </source>
</reference>
<protein>
    <recommendedName>
        <fullName evidence="3">YbjN domain-containing protein</fullName>
    </recommendedName>
</protein>
<evidence type="ECO:0000313" key="1">
    <source>
        <dbReference type="EMBL" id="AWI78975.1"/>
    </source>
</evidence>